<dbReference type="AlphaFoldDB" id="A0A2K8UDQ3"/>
<dbReference type="Pfam" id="PF13469">
    <property type="entry name" value="Sulfotransfer_3"/>
    <property type="match status" value="1"/>
</dbReference>
<organism evidence="1 2">
    <name type="scientific">Candidatus Thiodictyon syntrophicum</name>
    <dbReference type="NCBI Taxonomy" id="1166950"/>
    <lineage>
        <taxon>Bacteria</taxon>
        <taxon>Pseudomonadati</taxon>
        <taxon>Pseudomonadota</taxon>
        <taxon>Gammaproteobacteria</taxon>
        <taxon>Chromatiales</taxon>
        <taxon>Chromatiaceae</taxon>
        <taxon>Thiodictyon</taxon>
    </lineage>
</organism>
<dbReference type="RefSeq" id="WP_100921408.1">
    <property type="nucleotide sequence ID" value="NZ_CP020370.1"/>
</dbReference>
<gene>
    <name evidence="1" type="ORF">THSYN_24080</name>
</gene>
<dbReference type="Gene3D" id="3.40.50.300">
    <property type="entry name" value="P-loop containing nucleotide triphosphate hydrolases"/>
    <property type="match status" value="1"/>
</dbReference>
<proteinExistence type="predicted"/>
<dbReference type="Proteomes" id="UP000232638">
    <property type="component" value="Chromosome"/>
</dbReference>
<evidence type="ECO:0008006" key="3">
    <source>
        <dbReference type="Google" id="ProtNLM"/>
    </source>
</evidence>
<dbReference type="OrthoDB" id="9766687at2"/>
<name>A0A2K8UDQ3_9GAMM</name>
<sequence length="297" mass="33606">MTAPKTVYLLAGLPRSGSTLLANILAQTPRFHVTPTSGILDMLVQVRNAWDRNDSLRAMDRAQSLRAKEDVLRAMLQGWFARVEQPVCLDKNRYWAEFLEMATTLVGGRDRVRVLMTVRDLRDILASFERLYRSTSSLGQVPLEGNNLVKSKTALGRLEMWIDDAQPVGRAYNAVRDAVTRGWKDCLHFVEYDALTREPAVVLAGIYRFLGEAPHDHDFQQVEQVTFEDDLEYGFRDLHPIRARVAPQPPQWPRVYDDAVSQSGPWRTVESVAQFWKLYQEPGRGLPAALGRPAGSA</sequence>
<dbReference type="KEGG" id="tsy:THSYN_24080"/>
<keyword evidence="2" id="KW-1185">Reference proteome</keyword>
<dbReference type="InterPro" id="IPR027417">
    <property type="entry name" value="P-loop_NTPase"/>
</dbReference>
<dbReference type="SUPFAM" id="SSF52540">
    <property type="entry name" value="P-loop containing nucleoside triphosphate hydrolases"/>
    <property type="match status" value="1"/>
</dbReference>
<reference evidence="1 2" key="1">
    <citation type="submission" date="2017-03" db="EMBL/GenBank/DDBJ databases">
        <title>Complete genome sequence of Candidatus 'Thiodictyon syntrophicum' sp. nov. strain Cad16T, a photolithoautotroph purple sulfur bacterium isolated from an alpine meromictic lake.</title>
        <authorList>
            <person name="Luedin S.M."/>
            <person name="Pothier J.F."/>
            <person name="Danza F."/>
            <person name="Storelli N."/>
            <person name="Wittwer M."/>
            <person name="Tonolla M."/>
        </authorList>
    </citation>
    <scope>NUCLEOTIDE SEQUENCE [LARGE SCALE GENOMIC DNA]</scope>
    <source>
        <strain evidence="1 2">Cad16T</strain>
    </source>
</reference>
<dbReference type="EMBL" id="CP020370">
    <property type="protein sequence ID" value="AUB83728.1"/>
    <property type="molecule type" value="Genomic_DNA"/>
</dbReference>
<accession>A0A2K8UDQ3</accession>
<evidence type="ECO:0000313" key="2">
    <source>
        <dbReference type="Proteomes" id="UP000232638"/>
    </source>
</evidence>
<protein>
    <recommendedName>
        <fullName evidence="3">Sulfotransferase family protein</fullName>
    </recommendedName>
</protein>
<evidence type="ECO:0000313" key="1">
    <source>
        <dbReference type="EMBL" id="AUB83728.1"/>
    </source>
</evidence>